<evidence type="ECO:0000313" key="2">
    <source>
        <dbReference type="EMBL" id="GGD64779.1"/>
    </source>
</evidence>
<dbReference type="Proteomes" id="UP000629365">
    <property type="component" value="Unassembled WGS sequence"/>
</dbReference>
<evidence type="ECO:0000259" key="1">
    <source>
        <dbReference type="SMART" id="SM00507"/>
    </source>
</evidence>
<dbReference type="RefSeq" id="WP_188434954.1">
    <property type="nucleotide sequence ID" value="NZ_BMCM01000001.1"/>
</dbReference>
<accession>A0ABQ1RBD8</accession>
<sequence length="486" mass="53017">MNSIVTHLEDLDRSLAEASRDAFGREEIPDLADAEIAALLELSGSIHKRIEGLQVEAAVQVLERSAPMRDDKLTAKYGWSRPVDLVRVLTRSETRDANRVMKVARLLSRARGISNGEFLPARYPALREAMVTGSVGVAGLLAAMEPLEQSRRRILDDERLEADRQLADVARGISRSADGGVSIGPLPTPEDLRILSQVLAAYLDPDGAEPSDEIGARARSLTLGRERDGSVPLRGNLLPEVAGQLKLLLDSILNPRVDGPDDPTTGVHFTESADEETTPNGDPHTDSMYLDQRTRTQKMHDAFAMIINGAARAGEFPQIGGASPTLVVTVSAEDYAAGSGWATVLNTGDRIPSRVAAQTGCSGGIQRVLFDENGRIAALGTSARIFNALQRRAITLRDGGCIIPGCTVPASWCEIHHVTEHADGGPTHTDNGALLCWWHHRNLHLSEWRIRMNRGVPEIRGPLWWDREQRWHPAGLPRPRARERAG</sequence>
<keyword evidence="2" id="KW-0540">Nuclease</keyword>
<proteinExistence type="predicted"/>
<keyword evidence="2" id="KW-0255">Endonuclease</keyword>
<dbReference type="CDD" id="cd00085">
    <property type="entry name" value="HNHc"/>
    <property type="match status" value="1"/>
</dbReference>
<dbReference type="Pfam" id="PF02720">
    <property type="entry name" value="DUF222"/>
    <property type="match status" value="1"/>
</dbReference>
<keyword evidence="2" id="KW-0378">Hydrolase</keyword>
<keyword evidence="3" id="KW-1185">Reference proteome</keyword>
<dbReference type="Gene3D" id="1.10.30.50">
    <property type="match status" value="1"/>
</dbReference>
<evidence type="ECO:0000313" key="3">
    <source>
        <dbReference type="Proteomes" id="UP000629365"/>
    </source>
</evidence>
<protein>
    <submittedName>
        <fullName evidence="2">HNH endonuclease</fullName>
    </submittedName>
</protein>
<dbReference type="InterPro" id="IPR003870">
    <property type="entry name" value="DUF222"/>
</dbReference>
<dbReference type="GO" id="GO:0004519">
    <property type="term" value="F:endonuclease activity"/>
    <property type="evidence" value="ECO:0007669"/>
    <property type="project" value="UniProtKB-KW"/>
</dbReference>
<feature type="domain" description="HNH nuclease" evidence="1">
    <location>
        <begin position="389"/>
        <end position="441"/>
    </location>
</feature>
<dbReference type="InterPro" id="IPR003615">
    <property type="entry name" value="HNH_nuc"/>
</dbReference>
<dbReference type="SMART" id="SM00507">
    <property type="entry name" value="HNHc"/>
    <property type="match status" value="1"/>
</dbReference>
<dbReference type="EMBL" id="BMCM01000001">
    <property type="protein sequence ID" value="GGD64779.1"/>
    <property type="molecule type" value="Genomic_DNA"/>
</dbReference>
<comment type="caution">
    <text evidence="2">The sequence shown here is derived from an EMBL/GenBank/DDBJ whole genome shotgun (WGS) entry which is preliminary data.</text>
</comment>
<organism evidence="2 3">
    <name type="scientific">Microbacterium murale</name>
    <dbReference type="NCBI Taxonomy" id="1081040"/>
    <lineage>
        <taxon>Bacteria</taxon>
        <taxon>Bacillati</taxon>
        <taxon>Actinomycetota</taxon>
        <taxon>Actinomycetes</taxon>
        <taxon>Micrococcales</taxon>
        <taxon>Microbacteriaceae</taxon>
        <taxon>Microbacterium</taxon>
    </lineage>
</organism>
<name>A0ABQ1RBD8_9MICO</name>
<reference evidence="3" key="1">
    <citation type="journal article" date="2019" name="Int. J. Syst. Evol. Microbiol.">
        <title>The Global Catalogue of Microorganisms (GCM) 10K type strain sequencing project: providing services to taxonomists for standard genome sequencing and annotation.</title>
        <authorList>
            <consortium name="The Broad Institute Genomics Platform"/>
            <consortium name="The Broad Institute Genome Sequencing Center for Infectious Disease"/>
            <person name="Wu L."/>
            <person name="Ma J."/>
        </authorList>
    </citation>
    <scope>NUCLEOTIDE SEQUENCE [LARGE SCALE GENOMIC DNA]</scope>
    <source>
        <strain evidence="3">CCM 7640</strain>
    </source>
</reference>
<gene>
    <name evidence="2" type="ORF">GCM10007269_04970</name>
</gene>